<dbReference type="Gene3D" id="1.10.357.10">
    <property type="entry name" value="Tetracycline Repressor, domain 2"/>
    <property type="match status" value="1"/>
</dbReference>
<dbReference type="STRING" id="761804.BN000_03194"/>
<dbReference type="InterPro" id="IPR001647">
    <property type="entry name" value="HTH_TetR"/>
</dbReference>
<dbReference type="AlphaFoldDB" id="A0A0U1DHR6"/>
<dbReference type="SUPFAM" id="SSF48498">
    <property type="entry name" value="Tetracyclin repressor-like, C-terminal domain"/>
    <property type="match status" value="1"/>
</dbReference>
<dbReference type="Proteomes" id="UP000199601">
    <property type="component" value="Unassembled WGS sequence"/>
</dbReference>
<dbReference type="SUPFAM" id="SSF46689">
    <property type="entry name" value="Homeodomain-like"/>
    <property type="match status" value="1"/>
</dbReference>
<dbReference type="GO" id="GO:0003677">
    <property type="term" value="F:DNA binding"/>
    <property type="evidence" value="ECO:0007669"/>
    <property type="project" value="UniProtKB-KW"/>
</dbReference>
<dbReference type="Pfam" id="PF00440">
    <property type="entry name" value="TetR_N"/>
    <property type="match status" value="1"/>
</dbReference>
<dbReference type="RefSeq" id="WP_085238649.1">
    <property type="nucleotide sequence ID" value="NZ_CTEC01000002.1"/>
</dbReference>
<evidence type="ECO:0000313" key="3">
    <source>
        <dbReference type="Proteomes" id="UP000199601"/>
    </source>
</evidence>
<gene>
    <name evidence="2" type="ORF">BN000_03194</name>
</gene>
<dbReference type="OrthoDB" id="2356263at2"/>
<keyword evidence="3" id="KW-1185">Reference proteome</keyword>
<evidence type="ECO:0000256" key="1">
    <source>
        <dbReference type="ARBA" id="ARBA00023125"/>
    </source>
</evidence>
<dbReference type="Pfam" id="PF17939">
    <property type="entry name" value="TetR_C_30"/>
    <property type="match status" value="1"/>
</dbReference>
<name>A0A0U1DHR6_9MYCO</name>
<sequence length="207" mass="22932">MPNGAAMTSASAARETLMDTAERLIGERGLDVSAREIAAQSGHGNNSAVIYHFGNLDGLIQATFDRRMTHLERRRGELLRNLQGRPDRTVADVVEAIVAPALTIPYQQGATHYARFVEQIQTHPVMAQLVPRGESYPTVIALTRLLRNCLPPSDRRKQAHRIHLMTIAMFALMADYERRGELISSRARTRATRELVAVLSAIVTAPL</sequence>
<dbReference type="InterPro" id="IPR041586">
    <property type="entry name" value="PsrA_TetR_C"/>
</dbReference>
<evidence type="ECO:0000313" key="2">
    <source>
        <dbReference type="EMBL" id="CQD15380.1"/>
    </source>
</evidence>
<protein>
    <submittedName>
        <fullName evidence="2">Transcriptional regulator</fullName>
    </submittedName>
</protein>
<dbReference type="InterPro" id="IPR009057">
    <property type="entry name" value="Homeodomain-like_sf"/>
</dbReference>
<dbReference type="EMBL" id="CTEC01000002">
    <property type="protein sequence ID" value="CQD15380.1"/>
    <property type="molecule type" value="Genomic_DNA"/>
</dbReference>
<keyword evidence="1" id="KW-0238">DNA-binding</keyword>
<proteinExistence type="predicted"/>
<accession>A0A0U1DHR6</accession>
<reference evidence="3" key="1">
    <citation type="submission" date="2015-03" db="EMBL/GenBank/DDBJ databases">
        <authorList>
            <person name="Urmite Genomes"/>
        </authorList>
    </citation>
    <scope>NUCLEOTIDE SEQUENCE [LARGE SCALE GENOMIC DNA]</scope>
    <source>
        <strain evidence="3">CSUR P1344</strain>
    </source>
</reference>
<organism evidence="2 3">
    <name type="scientific">Mycobacterium europaeum</name>
    <dbReference type="NCBI Taxonomy" id="761804"/>
    <lineage>
        <taxon>Bacteria</taxon>
        <taxon>Bacillati</taxon>
        <taxon>Actinomycetota</taxon>
        <taxon>Actinomycetes</taxon>
        <taxon>Mycobacteriales</taxon>
        <taxon>Mycobacteriaceae</taxon>
        <taxon>Mycobacterium</taxon>
        <taxon>Mycobacterium simiae complex</taxon>
    </lineage>
</organism>
<dbReference type="InterPro" id="IPR036271">
    <property type="entry name" value="Tet_transcr_reg_TetR-rel_C_sf"/>
</dbReference>